<evidence type="ECO:0000256" key="12">
    <source>
        <dbReference type="ARBA" id="ARBA00025705"/>
    </source>
</evidence>
<evidence type="ECO:0000256" key="3">
    <source>
        <dbReference type="ARBA" id="ARBA00022573"/>
    </source>
</evidence>
<feature type="domain" description="Tetrapyrrole methylase" evidence="15">
    <location>
        <begin position="220"/>
        <end position="427"/>
    </location>
</feature>
<keyword evidence="4 14" id="KW-0489">Methyltransferase</keyword>
<evidence type="ECO:0000256" key="8">
    <source>
        <dbReference type="ARBA" id="ARBA00023027"/>
    </source>
</evidence>
<keyword evidence="18" id="KW-1185">Reference proteome</keyword>
<sequence>MQTFPSFLILRDRAVLVVGGGENAARKIRLLLKAGAAVTVVAPDVIPEIAGLADAGQVTHLAVPFSPSQLDDVHLAISAAGGPLDETVAQATRARRVLVNVVDRAELSDFIVPAIVDRGDITIGIASNGTAPLLLGRIRAQIERLLPARLGELATLAGEARDTVSRVIPEAAARKRFWTRVFDGAVAAKALAGDRAGARSALLAELNSPQDAPFAGLVQLVGAGPGNPELLTIAAQRALNDADVILVDDLVAPAILDLARRDAERIPVGKRKGRHSMAQAEINALMAAQATLGRRVVRLKAGDPFVFGRGGEEVDYLEARGIAVQVIPGITAALGCAASAGIPLTHRDLSHGVTLVSGHLKAGAESLPWAERARAGETVVVYMGLTQAAAIRDRLLADGIAPSLPVALIENGTRPDQRVSAGRLADLPALAAQHGGGPVLLVIGKVAARAKADVVVQSQQRRRA</sequence>
<dbReference type="InterPro" id="IPR037115">
    <property type="entry name" value="Sirohaem_synt_dimer_dom_sf"/>
</dbReference>
<keyword evidence="10" id="KW-0627">Porphyrin biosynthesis</keyword>
<dbReference type="InterPro" id="IPR000878">
    <property type="entry name" value="4pyrrol_Mease"/>
</dbReference>
<dbReference type="Gene3D" id="3.30.950.10">
    <property type="entry name" value="Methyltransferase, Cobalt-precorrin-4 Transmethylase, Domain 2"/>
    <property type="match status" value="1"/>
</dbReference>
<dbReference type="GO" id="GO:0032259">
    <property type="term" value="P:methylation"/>
    <property type="evidence" value="ECO:0007669"/>
    <property type="project" value="UniProtKB-KW"/>
</dbReference>
<dbReference type="InterPro" id="IPR012409">
    <property type="entry name" value="Sirohaem_synth"/>
</dbReference>
<evidence type="ECO:0000256" key="7">
    <source>
        <dbReference type="ARBA" id="ARBA00023002"/>
    </source>
</evidence>
<evidence type="ECO:0000259" key="15">
    <source>
        <dbReference type="Pfam" id="PF00590"/>
    </source>
</evidence>
<protein>
    <submittedName>
        <fullName evidence="17">Siroheme synthase CysG</fullName>
        <ecNumber evidence="17">1.3.1.76</ecNumber>
        <ecNumber evidence="17">2.1.1.107</ecNumber>
        <ecNumber evidence="17">4.99.1.4</ecNumber>
    </submittedName>
</protein>
<dbReference type="Pfam" id="PF10414">
    <property type="entry name" value="CysG_dimeriser"/>
    <property type="match status" value="1"/>
</dbReference>
<comment type="similarity">
    <text evidence="2 14">Belongs to the precorrin methyltransferase family.</text>
</comment>
<keyword evidence="11" id="KW-0511">Multifunctional enzyme</keyword>
<dbReference type="PANTHER" id="PTHR45790:SF3">
    <property type="entry name" value="S-ADENOSYL-L-METHIONINE-DEPENDENT UROPORPHYRINOGEN III METHYLTRANSFERASE, CHLOROPLASTIC"/>
    <property type="match status" value="1"/>
</dbReference>
<feature type="domain" description="Sirohaem synthase dimerisation" evidence="16">
    <location>
        <begin position="149"/>
        <end position="206"/>
    </location>
</feature>
<evidence type="ECO:0000313" key="17">
    <source>
        <dbReference type="EMBL" id="MFC3675100.1"/>
    </source>
</evidence>
<dbReference type="InterPro" id="IPR035996">
    <property type="entry name" value="4pyrrol_Methylase_sf"/>
</dbReference>
<comment type="caution">
    <text evidence="17">The sequence shown here is derived from an EMBL/GenBank/DDBJ whole genome shotgun (WGS) entry which is preliminary data.</text>
</comment>
<evidence type="ECO:0000256" key="14">
    <source>
        <dbReference type="RuleBase" id="RU003960"/>
    </source>
</evidence>
<dbReference type="InterPro" id="IPR006367">
    <property type="entry name" value="Sirohaem_synthase_N"/>
</dbReference>
<keyword evidence="6" id="KW-0949">S-adenosyl-L-methionine</keyword>
<dbReference type="EC" id="2.1.1.107" evidence="17"/>
<keyword evidence="5 14" id="KW-0808">Transferase</keyword>
<keyword evidence="3" id="KW-0169">Cobalamin biosynthesis</keyword>
<evidence type="ECO:0000313" key="18">
    <source>
        <dbReference type="Proteomes" id="UP001595711"/>
    </source>
</evidence>
<dbReference type="EC" id="4.99.1.4" evidence="17"/>
<evidence type="ECO:0000256" key="5">
    <source>
        <dbReference type="ARBA" id="ARBA00022679"/>
    </source>
</evidence>
<comment type="pathway">
    <text evidence="1">Porphyrin-containing compound metabolism; siroheme biosynthesis; sirohydrochlorin from precorrin-2: step 1/1.</text>
</comment>
<dbReference type="InterPro" id="IPR050161">
    <property type="entry name" value="Siro_Cobalamin_biosynth"/>
</dbReference>
<dbReference type="InterPro" id="IPR014776">
    <property type="entry name" value="4pyrrole_Mease_sub2"/>
</dbReference>
<dbReference type="Gene3D" id="1.10.8.210">
    <property type="entry name" value="Sirohaem synthase, dimerisation domain"/>
    <property type="match status" value="1"/>
</dbReference>
<evidence type="ECO:0000256" key="10">
    <source>
        <dbReference type="ARBA" id="ARBA00023244"/>
    </source>
</evidence>
<keyword evidence="8" id="KW-0520">NAD</keyword>
<dbReference type="NCBIfam" id="NF007922">
    <property type="entry name" value="PRK10637.1"/>
    <property type="match status" value="1"/>
</dbReference>
<dbReference type="InterPro" id="IPR006366">
    <property type="entry name" value="CobA/CysG_C"/>
</dbReference>
<organism evidence="17 18">
    <name type="scientific">Ferrovibrio xuzhouensis</name>
    <dbReference type="NCBI Taxonomy" id="1576914"/>
    <lineage>
        <taxon>Bacteria</taxon>
        <taxon>Pseudomonadati</taxon>
        <taxon>Pseudomonadota</taxon>
        <taxon>Alphaproteobacteria</taxon>
        <taxon>Rhodospirillales</taxon>
        <taxon>Rhodospirillaceae</taxon>
        <taxon>Ferrovibrio</taxon>
    </lineage>
</organism>
<dbReference type="GO" id="GO:0004851">
    <property type="term" value="F:uroporphyrin-III C-methyltransferase activity"/>
    <property type="evidence" value="ECO:0007669"/>
    <property type="project" value="UniProtKB-EC"/>
</dbReference>
<dbReference type="InterPro" id="IPR014777">
    <property type="entry name" value="4pyrrole_Mease_sub1"/>
</dbReference>
<dbReference type="CDD" id="cd11642">
    <property type="entry name" value="SUMT"/>
    <property type="match status" value="1"/>
</dbReference>
<evidence type="ECO:0000256" key="13">
    <source>
        <dbReference type="ARBA" id="ARBA00047561"/>
    </source>
</evidence>
<gene>
    <name evidence="17" type="primary">cysG</name>
    <name evidence="17" type="ORF">ACFOOQ_06080</name>
</gene>
<dbReference type="Pfam" id="PF00590">
    <property type="entry name" value="TP_methylase"/>
    <property type="match status" value="1"/>
</dbReference>
<dbReference type="PIRSF" id="PIRSF036426">
    <property type="entry name" value="Sirohaem_synth"/>
    <property type="match status" value="1"/>
</dbReference>
<comment type="catalytic activity">
    <reaction evidence="13">
        <text>precorrin-2 + NAD(+) = sirohydrochlorin + NADH + 2 H(+)</text>
        <dbReference type="Rhea" id="RHEA:15613"/>
        <dbReference type="ChEBI" id="CHEBI:15378"/>
        <dbReference type="ChEBI" id="CHEBI:57540"/>
        <dbReference type="ChEBI" id="CHEBI:57945"/>
        <dbReference type="ChEBI" id="CHEBI:58351"/>
        <dbReference type="ChEBI" id="CHEBI:58827"/>
        <dbReference type="EC" id="1.3.1.76"/>
    </reaction>
</comment>
<reference evidence="18" key="1">
    <citation type="journal article" date="2019" name="Int. J. Syst. Evol. Microbiol.">
        <title>The Global Catalogue of Microorganisms (GCM) 10K type strain sequencing project: providing services to taxonomists for standard genome sequencing and annotation.</title>
        <authorList>
            <consortium name="The Broad Institute Genomics Platform"/>
            <consortium name="The Broad Institute Genome Sequencing Center for Infectious Disease"/>
            <person name="Wu L."/>
            <person name="Ma J."/>
        </authorList>
    </citation>
    <scope>NUCLEOTIDE SEQUENCE [LARGE SCALE GENOMIC DNA]</scope>
    <source>
        <strain evidence="18">KCTC 42182</strain>
    </source>
</reference>
<accession>A0ABV7VD54</accession>
<dbReference type="EC" id="1.3.1.76" evidence="17"/>
<dbReference type="EMBL" id="JBHRYJ010000001">
    <property type="protein sequence ID" value="MFC3675100.1"/>
    <property type="molecule type" value="Genomic_DNA"/>
</dbReference>
<dbReference type="Proteomes" id="UP001595711">
    <property type="component" value="Unassembled WGS sequence"/>
</dbReference>
<comment type="pathway">
    <text evidence="12">Porphyrin-containing compound metabolism; siroheme biosynthesis; precorrin-2 from uroporphyrinogen III: step 1/1.</text>
</comment>
<dbReference type="SUPFAM" id="SSF53790">
    <property type="entry name" value="Tetrapyrrole methylase"/>
    <property type="match status" value="1"/>
</dbReference>
<dbReference type="NCBIfam" id="NF004790">
    <property type="entry name" value="PRK06136.1"/>
    <property type="match status" value="1"/>
</dbReference>
<dbReference type="Gene3D" id="3.30.160.110">
    <property type="entry name" value="Siroheme synthase, domain 2"/>
    <property type="match status" value="1"/>
</dbReference>
<evidence type="ECO:0000256" key="2">
    <source>
        <dbReference type="ARBA" id="ARBA00005879"/>
    </source>
</evidence>
<dbReference type="InterPro" id="IPR019478">
    <property type="entry name" value="Sirohaem_synthase_dimer_dom"/>
</dbReference>
<dbReference type="Gene3D" id="3.40.50.720">
    <property type="entry name" value="NAD(P)-binding Rossmann-like Domain"/>
    <property type="match status" value="1"/>
</dbReference>
<evidence type="ECO:0000256" key="9">
    <source>
        <dbReference type="ARBA" id="ARBA00023239"/>
    </source>
</evidence>
<dbReference type="PROSITE" id="PS00840">
    <property type="entry name" value="SUMT_2"/>
    <property type="match status" value="1"/>
</dbReference>
<evidence type="ECO:0000259" key="16">
    <source>
        <dbReference type="Pfam" id="PF10414"/>
    </source>
</evidence>
<dbReference type="NCBIfam" id="TIGR01469">
    <property type="entry name" value="cobA_cysG_Cterm"/>
    <property type="match status" value="1"/>
</dbReference>
<evidence type="ECO:0000256" key="1">
    <source>
        <dbReference type="ARBA" id="ARBA00005010"/>
    </source>
</evidence>
<evidence type="ECO:0000256" key="11">
    <source>
        <dbReference type="ARBA" id="ARBA00023268"/>
    </source>
</evidence>
<dbReference type="SUPFAM" id="SSF51735">
    <property type="entry name" value="NAD(P)-binding Rossmann-fold domains"/>
    <property type="match status" value="1"/>
</dbReference>
<keyword evidence="9 17" id="KW-0456">Lyase</keyword>
<dbReference type="Gene3D" id="3.40.1010.10">
    <property type="entry name" value="Cobalt-precorrin-4 Transmethylase, Domain 1"/>
    <property type="match status" value="1"/>
</dbReference>
<dbReference type="Pfam" id="PF13241">
    <property type="entry name" value="NAD_binding_7"/>
    <property type="match status" value="1"/>
</dbReference>
<dbReference type="GO" id="GO:0043115">
    <property type="term" value="F:precorrin-2 dehydrogenase activity"/>
    <property type="evidence" value="ECO:0007669"/>
    <property type="project" value="UniProtKB-EC"/>
</dbReference>
<dbReference type="PANTHER" id="PTHR45790">
    <property type="entry name" value="SIROHEME SYNTHASE-RELATED"/>
    <property type="match status" value="1"/>
</dbReference>
<dbReference type="SUPFAM" id="SSF75615">
    <property type="entry name" value="Siroheme synthase middle domains-like"/>
    <property type="match status" value="1"/>
</dbReference>
<keyword evidence="7 17" id="KW-0560">Oxidoreductase</keyword>
<dbReference type="RefSeq" id="WP_379723026.1">
    <property type="nucleotide sequence ID" value="NZ_JBHRYJ010000001.1"/>
</dbReference>
<name>A0ABV7VD54_9PROT</name>
<evidence type="ECO:0000256" key="6">
    <source>
        <dbReference type="ARBA" id="ARBA00022691"/>
    </source>
</evidence>
<dbReference type="InterPro" id="IPR003043">
    <property type="entry name" value="Uropor_MeTrfase_CS"/>
</dbReference>
<dbReference type="NCBIfam" id="TIGR01470">
    <property type="entry name" value="cysG_Nterm"/>
    <property type="match status" value="1"/>
</dbReference>
<dbReference type="InterPro" id="IPR036291">
    <property type="entry name" value="NAD(P)-bd_dom_sf"/>
</dbReference>
<proteinExistence type="inferred from homology"/>
<dbReference type="GO" id="GO:0051266">
    <property type="term" value="F:sirohydrochlorin ferrochelatase activity"/>
    <property type="evidence" value="ECO:0007669"/>
    <property type="project" value="UniProtKB-EC"/>
</dbReference>
<evidence type="ECO:0000256" key="4">
    <source>
        <dbReference type="ARBA" id="ARBA00022603"/>
    </source>
</evidence>